<feature type="transmembrane region" description="Helical" evidence="10">
    <location>
        <begin position="28"/>
        <end position="45"/>
    </location>
</feature>
<evidence type="ECO:0000256" key="1">
    <source>
        <dbReference type="ARBA" id="ARBA00002672"/>
    </source>
</evidence>
<feature type="transmembrane region" description="Helical" evidence="10">
    <location>
        <begin position="139"/>
        <end position="156"/>
    </location>
</feature>
<keyword evidence="7 10" id="KW-0812">Transmembrane</keyword>
<reference evidence="11 12" key="1">
    <citation type="submission" date="2019-04" db="EMBL/GenBank/DDBJ databases">
        <authorList>
            <person name="Li M."/>
        </authorList>
    </citation>
    <scope>NUCLEOTIDE SEQUENCE [LARGE SCALE GENOMIC DNA]</scope>
    <source>
        <strain evidence="11 12">LAM1902</strain>
    </source>
</reference>
<keyword evidence="5" id="KW-0813">Transport</keyword>
<comment type="caution">
    <text evidence="11">The sequence shown here is derived from an EMBL/GenBank/DDBJ whole genome shotgun (WGS) entry which is preliminary data.</text>
</comment>
<dbReference type="NCBIfam" id="TIGR01528">
    <property type="entry name" value="NMN_trans_PnuC"/>
    <property type="match status" value="1"/>
</dbReference>
<keyword evidence="8 10" id="KW-1133">Transmembrane helix</keyword>
<dbReference type="OrthoDB" id="9791248at2"/>
<dbReference type="Pfam" id="PF04973">
    <property type="entry name" value="NMN_transporter"/>
    <property type="match status" value="1"/>
</dbReference>
<evidence type="ECO:0000313" key="11">
    <source>
        <dbReference type="EMBL" id="TLX74270.1"/>
    </source>
</evidence>
<protein>
    <recommendedName>
        <fullName evidence="4">Nicotinamide riboside transporter PnuC</fullName>
    </recommendedName>
</protein>
<evidence type="ECO:0000256" key="3">
    <source>
        <dbReference type="ARBA" id="ARBA00006669"/>
    </source>
</evidence>
<dbReference type="InterPro" id="IPR006419">
    <property type="entry name" value="NMN_transpt_PnuC"/>
</dbReference>
<feature type="transmembrane region" description="Helical" evidence="10">
    <location>
        <begin position="6"/>
        <end position="21"/>
    </location>
</feature>
<dbReference type="EMBL" id="SWDV01000025">
    <property type="protein sequence ID" value="TLX74270.1"/>
    <property type="molecule type" value="Genomic_DNA"/>
</dbReference>
<dbReference type="Proteomes" id="UP000306635">
    <property type="component" value="Unassembled WGS sequence"/>
</dbReference>
<dbReference type="PANTHER" id="PTHR36122:SF2">
    <property type="entry name" value="NICOTINAMIDE RIBOSIDE TRANSPORTER PNUC"/>
    <property type="match status" value="1"/>
</dbReference>
<dbReference type="GO" id="GO:0034257">
    <property type="term" value="F:nicotinamide riboside transmembrane transporter activity"/>
    <property type="evidence" value="ECO:0007669"/>
    <property type="project" value="InterPro"/>
</dbReference>
<evidence type="ECO:0000256" key="10">
    <source>
        <dbReference type="SAM" id="Phobius"/>
    </source>
</evidence>
<dbReference type="RefSeq" id="WP_138525089.1">
    <property type="nucleotide sequence ID" value="NZ_JAOCBK010000011.1"/>
</dbReference>
<feature type="transmembrane region" description="Helical" evidence="10">
    <location>
        <begin position="112"/>
        <end position="132"/>
    </location>
</feature>
<evidence type="ECO:0000256" key="7">
    <source>
        <dbReference type="ARBA" id="ARBA00022692"/>
    </source>
</evidence>
<dbReference type="GO" id="GO:0005886">
    <property type="term" value="C:plasma membrane"/>
    <property type="evidence" value="ECO:0007669"/>
    <property type="project" value="UniProtKB-SubCell"/>
</dbReference>
<evidence type="ECO:0000256" key="4">
    <source>
        <dbReference type="ARBA" id="ARBA00017522"/>
    </source>
</evidence>
<feature type="transmembrane region" description="Helical" evidence="10">
    <location>
        <begin position="51"/>
        <end position="69"/>
    </location>
</feature>
<evidence type="ECO:0000256" key="5">
    <source>
        <dbReference type="ARBA" id="ARBA00022448"/>
    </source>
</evidence>
<comment type="similarity">
    <text evidence="3">Belongs to the nicotinamide ribonucleoside (NR) uptake permease (TC 4.B.1) family.</text>
</comment>
<keyword evidence="12" id="KW-1185">Reference proteome</keyword>
<evidence type="ECO:0000256" key="9">
    <source>
        <dbReference type="ARBA" id="ARBA00023136"/>
    </source>
</evidence>
<organism evidence="11 12">
    <name type="scientific">Pseudomonas nicosulfuronedens</name>
    <dbReference type="NCBI Taxonomy" id="2571105"/>
    <lineage>
        <taxon>Bacteria</taxon>
        <taxon>Pseudomonadati</taxon>
        <taxon>Pseudomonadota</taxon>
        <taxon>Gammaproteobacteria</taxon>
        <taxon>Pseudomonadales</taxon>
        <taxon>Pseudomonadaceae</taxon>
        <taxon>Pseudomonas</taxon>
    </lineage>
</organism>
<feature type="transmembrane region" description="Helical" evidence="10">
    <location>
        <begin position="162"/>
        <end position="179"/>
    </location>
</feature>
<keyword evidence="9 10" id="KW-0472">Membrane</keyword>
<feature type="transmembrane region" description="Helical" evidence="10">
    <location>
        <begin position="87"/>
        <end position="106"/>
    </location>
</feature>
<dbReference type="AlphaFoldDB" id="A0A5R9QVX6"/>
<sequence length="197" mass="22046">MPSNLEIAANLINLLAVLLAARNSVHTWTLGVVGCLLFGWMFYTVQLYADVVLQGFFIVTSLMGCWAWLRGAAGSALPISRTAPRDLLAMALLAFVVASAYAWLLHHFTDAYAPWVDSLVLAFSVLAQLLLMRRRLENWFIWLLVNSLAVPLYASRGLYLTAALYLLFWFNAWYGLYCWRIELRAQGRSLAVAGVPA</sequence>
<comment type="function">
    <text evidence="1">Required for nicotinamide riboside transport across the inner membrane.</text>
</comment>
<evidence type="ECO:0000256" key="2">
    <source>
        <dbReference type="ARBA" id="ARBA00004651"/>
    </source>
</evidence>
<keyword evidence="6" id="KW-1003">Cell membrane</keyword>
<proteinExistence type="inferred from homology"/>
<gene>
    <name evidence="11" type="ORF">FAS41_19470</name>
</gene>
<evidence type="ECO:0000256" key="6">
    <source>
        <dbReference type="ARBA" id="ARBA00022475"/>
    </source>
</evidence>
<evidence type="ECO:0000256" key="8">
    <source>
        <dbReference type="ARBA" id="ARBA00022989"/>
    </source>
</evidence>
<evidence type="ECO:0000313" key="12">
    <source>
        <dbReference type="Proteomes" id="UP000306635"/>
    </source>
</evidence>
<name>A0A5R9QVX6_9PSED</name>
<accession>A0A5R9QVX6</accession>
<comment type="subcellular location">
    <subcellularLocation>
        <location evidence="2">Cell membrane</location>
        <topology evidence="2">Multi-pass membrane protein</topology>
    </subcellularLocation>
</comment>
<dbReference type="PANTHER" id="PTHR36122">
    <property type="entry name" value="NICOTINAMIDE RIBOSIDE TRANSPORTER PNUC"/>
    <property type="match status" value="1"/>
</dbReference>